<keyword evidence="1" id="KW-0812">Transmembrane</keyword>
<gene>
    <name evidence="2" type="ORF">BG845_02663</name>
</gene>
<feature type="transmembrane region" description="Helical" evidence="1">
    <location>
        <begin position="25"/>
        <end position="54"/>
    </location>
</feature>
<evidence type="ECO:0000313" key="2">
    <source>
        <dbReference type="EMBL" id="OSY40588.1"/>
    </source>
</evidence>
<dbReference type="EMBL" id="MIGB01000012">
    <property type="protein sequence ID" value="OSY40588.1"/>
    <property type="molecule type" value="Genomic_DNA"/>
</dbReference>
<proteinExistence type="predicted"/>
<dbReference type="Proteomes" id="UP000194360">
    <property type="component" value="Unassembled WGS sequence"/>
</dbReference>
<feature type="transmembrane region" description="Helical" evidence="1">
    <location>
        <begin position="258"/>
        <end position="279"/>
    </location>
</feature>
<keyword evidence="1" id="KW-1133">Transmembrane helix</keyword>
<protein>
    <submittedName>
        <fullName evidence="2">ABC-2 family transporter protein</fullName>
    </submittedName>
</protein>
<dbReference type="RefSeq" id="WP_085912915.1">
    <property type="nucleotide sequence ID" value="NZ_AP018920.1"/>
</dbReference>
<keyword evidence="3" id="KW-1185">Reference proteome</keyword>
<feature type="transmembrane region" description="Helical" evidence="1">
    <location>
        <begin position="107"/>
        <end position="128"/>
    </location>
</feature>
<evidence type="ECO:0000256" key="1">
    <source>
        <dbReference type="SAM" id="Phobius"/>
    </source>
</evidence>
<sequence>MTVGAPHRWLAVLHAEIRRTLSVRLWWLMLIPVLLLALAMSLFGSLITLLVPAATETSSILLLTGMASTLSMTAVVGAAFGALLAAGEFRHRTVTLAYLTGARTQVLAAKVVVGAVVAGFYGLVVALLGPLLGGAVLGGQQLPGWGQLAGLGAVGVLVCAMWGGLGVALGTLVPNQAGAVALAVGYLLLGENMIAGALRAGESSFGDPSVFARLTSFLPGNAGDLALYEAPVQAAGAGTDARMVLEFLAGVSAPPPGWVALLVLLGWAAAGIALAVVVGGRRDIT</sequence>
<accession>A0A1Y2N105</accession>
<feature type="transmembrane region" description="Helical" evidence="1">
    <location>
        <begin position="179"/>
        <end position="198"/>
    </location>
</feature>
<comment type="caution">
    <text evidence="2">The sequence shown here is derived from an EMBL/GenBank/DDBJ whole genome shotgun (WGS) entry which is preliminary data.</text>
</comment>
<evidence type="ECO:0000313" key="3">
    <source>
        <dbReference type="Proteomes" id="UP000194360"/>
    </source>
</evidence>
<dbReference type="OrthoDB" id="5244396at2"/>
<reference evidence="2 3" key="1">
    <citation type="submission" date="2016-09" db="EMBL/GenBank/DDBJ databases">
        <title>Pseudonocardia autotrophica DSM535, a candidate organism with high potential of specific P450 cytochromes.</title>
        <authorList>
            <person name="Grumaz C."/>
            <person name="Vainshtein Y."/>
            <person name="Kirstahler P."/>
            <person name="Sohn K."/>
        </authorList>
    </citation>
    <scope>NUCLEOTIDE SEQUENCE [LARGE SCALE GENOMIC DNA]</scope>
    <source>
        <strain evidence="2 3">DSM 535</strain>
    </source>
</reference>
<keyword evidence="1" id="KW-0472">Membrane</keyword>
<dbReference type="AlphaFoldDB" id="A0A1Y2N105"/>
<feature type="transmembrane region" description="Helical" evidence="1">
    <location>
        <begin position="60"/>
        <end position="86"/>
    </location>
</feature>
<dbReference type="STRING" id="2074.BG845_02663"/>
<organism evidence="2 3">
    <name type="scientific">Pseudonocardia autotrophica</name>
    <name type="common">Amycolata autotrophica</name>
    <name type="synonym">Nocardia autotrophica</name>
    <dbReference type="NCBI Taxonomy" id="2074"/>
    <lineage>
        <taxon>Bacteria</taxon>
        <taxon>Bacillati</taxon>
        <taxon>Actinomycetota</taxon>
        <taxon>Actinomycetes</taxon>
        <taxon>Pseudonocardiales</taxon>
        <taxon>Pseudonocardiaceae</taxon>
        <taxon>Pseudonocardia</taxon>
    </lineage>
</organism>
<feature type="transmembrane region" description="Helical" evidence="1">
    <location>
        <begin position="148"/>
        <end position="172"/>
    </location>
</feature>
<name>A0A1Y2N105_PSEAH</name>